<dbReference type="Proteomes" id="UP000767327">
    <property type="component" value="Unassembled WGS sequence"/>
</dbReference>
<evidence type="ECO:0000259" key="1">
    <source>
        <dbReference type="PROSITE" id="PS51186"/>
    </source>
</evidence>
<dbReference type="Pfam" id="PF00583">
    <property type="entry name" value="Acetyltransf_1"/>
    <property type="match status" value="1"/>
</dbReference>
<dbReference type="RefSeq" id="WP_273174211.1">
    <property type="nucleotide sequence ID" value="NZ_JAAXZR010000025.1"/>
</dbReference>
<accession>A0A971D0L4</accession>
<reference evidence="2" key="1">
    <citation type="journal article" date="2020" name="Biotechnol. Biofuels">
        <title>New insights from the biogas microbiome by comprehensive genome-resolved metagenomics of nearly 1600 species originating from multiple anaerobic digesters.</title>
        <authorList>
            <person name="Campanaro S."/>
            <person name="Treu L."/>
            <person name="Rodriguez-R L.M."/>
            <person name="Kovalovszki A."/>
            <person name="Ziels R.M."/>
            <person name="Maus I."/>
            <person name="Zhu X."/>
            <person name="Kougias P.G."/>
            <person name="Basile A."/>
            <person name="Luo G."/>
            <person name="Schluter A."/>
            <person name="Konstantinidis K.T."/>
            <person name="Angelidaki I."/>
        </authorList>
    </citation>
    <scope>NUCLEOTIDE SEQUENCE</scope>
    <source>
        <strain evidence="2">AS01afH2WH_6</strain>
    </source>
</reference>
<gene>
    <name evidence="2" type="ORF">GXW98_07680</name>
</gene>
<dbReference type="PROSITE" id="PS51186">
    <property type="entry name" value="GNAT"/>
    <property type="match status" value="1"/>
</dbReference>
<proteinExistence type="predicted"/>
<evidence type="ECO:0000313" key="2">
    <source>
        <dbReference type="EMBL" id="NLT80146.1"/>
    </source>
</evidence>
<organism evidence="2 3">
    <name type="scientific">Bifidobacterium crudilactis</name>
    <dbReference type="NCBI Taxonomy" id="327277"/>
    <lineage>
        <taxon>Bacteria</taxon>
        <taxon>Bacillati</taxon>
        <taxon>Actinomycetota</taxon>
        <taxon>Actinomycetes</taxon>
        <taxon>Bifidobacteriales</taxon>
        <taxon>Bifidobacteriaceae</taxon>
        <taxon>Bifidobacterium</taxon>
    </lineage>
</organism>
<feature type="domain" description="N-acetyltransferase" evidence="1">
    <location>
        <begin position="10"/>
        <end position="154"/>
    </location>
</feature>
<protein>
    <submittedName>
        <fullName evidence="2">GNAT family N-acetyltransferase</fullName>
    </submittedName>
</protein>
<dbReference type="AlphaFoldDB" id="A0A971D0L4"/>
<dbReference type="GO" id="GO:0016747">
    <property type="term" value="F:acyltransferase activity, transferring groups other than amino-acyl groups"/>
    <property type="evidence" value="ECO:0007669"/>
    <property type="project" value="InterPro"/>
</dbReference>
<dbReference type="CDD" id="cd04301">
    <property type="entry name" value="NAT_SF"/>
    <property type="match status" value="1"/>
</dbReference>
<dbReference type="Gene3D" id="3.40.630.30">
    <property type="match status" value="1"/>
</dbReference>
<dbReference type="InterPro" id="IPR000182">
    <property type="entry name" value="GNAT_dom"/>
</dbReference>
<dbReference type="SUPFAM" id="SSF55729">
    <property type="entry name" value="Acyl-CoA N-acyltransferases (Nat)"/>
    <property type="match status" value="1"/>
</dbReference>
<dbReference type="InterPro" id="IPR016181">
    <property type="entry name" value="Acyl_CoA_acyltransferase"/>
</dbReference>
<sequence length="154" mass="17610">MTQHQPDDVLRFAPIDHTNFSQVLELKRPESEDYVAPVVLSLAEAWLYRDEQIIRPFAVYVGEQLVAFVMTSEEQGTRVLDIWRILIPEEHVNKGYGTRILETMIANARESKGYDALQLSYVPGNDLAEHVYRKVGFQATGVIDDGEIVMRMDL</sequence>
<reference evidence="2" key="2">
    <citation type="submission" date="2020-01" db="EMBL/GenBank/DDBJ databases">
        <authorList>
            <person name="Campanaro S."/>
        </authorList>
    </citation>
    <scope>NUCLEOTIDE SEQUENCE</scope>
    <source>
        <strain evidence="2">AS01afH2WH_6</strain>
    </source>
</reference>
<comment type="caution">
    <text evidence="2">The sequence shown here is derived from an EMBL/GenBank/DDBJ whole genome shotgun (WGS) entry which is preliminary data.</text>
</comment>
<dbReference type="EMBL" id="JAAXZR010000025">
    <property type="protein sequence ID" value="NLT80146.1"/>
    <property type="molecule type" value="Genomic_DNA"/>
</dbReference>
<evidence type="ECO:0000313" key="3">
    <source>
        <dbReference type="Proteomes" id="UP000767327"/>
    </source>
</evidence>
<name>A0A971D0L4_9BIFI</name>